<comment type="caution">
    <text evidence="3">The sequence shown here is derived from an EMBL/GenBank/DDBJ whole genome shotgun (WGS) entry which is preliminary data.</text>
</comment>
<proteinExistence type="predicted"/>
<sequence>MSSKTHHCKTINCKTQELGFPTARILSASRSSVQSSSSEDAVAQVLHDQEEAREEDEAEPTHSSLDPHEDRQHHQVRIYETPFDFFFYFLHSIYLFCSWKFLPPAALIRRHAASGTTLSAGTGAAPSLDFEVDHPQLYICYVVVKILILRNICKLFMFNQIGNFHGIA</sequence>
<evidence type="ECO:0000313" key="3">
    <source>
        <dbReference type="EMBL" id="RXI05598.1"/>
    </source>
</evidence>
<accession>A0A498KDH0</accession>
<gene>
    <name evidence="3" type="ORF">DVH24_017640</name>
</gene>
<dbReference type="AlphaFoldDB" id="A0A498KDH0"/>
<keyword evidence="2" id="KW-0812">Transmembrane</keyword>
<feature type="transmembrane region" description="Helical" evidence="2">
    <location>
        <begin position="85"/>
        <end position="102"/>
    </location>
</feature>
<keyword evidence="2" id="KW-1133">Transmembrane helix</keyword>
<keyword evidence="4" id="KW-1185">Reference proteome</keyword>
<reference evidence="3 4" key="1">
    <citation type="submission" date="2018-10" db="EMBL/GenBank/DDBJ databases">
        <title>A high-quality apple genome assembly.</title>
        <authorList>
            <person name="Hu J."/>
        </authorList>
    </citation>
    <scope>NUCLEOTIDE SEQUENCE [LARGE SCALE GENOMIC DNA]</scope>
    <source>
        <strain evidence="4">cv. HFTH1</strain>
        <tissue evidence="3">Young leaf</tissue>
    </source>
</reference>
<evidence type="ECO:0000313" key="4">
    <source>
        <dbReference type="Proteomes" id="UP000290289"/>
    </source>
</evidence>
<protein>
    <submittedName>
        <fullName evidence="3">Uncharacterized protein</fullName>
    </submittedName>
</protein>
<dbReference type="Proteomes" id="UP000290289">
    <property type="component" value="Chromosome 2"/>
</dbReference>
<feature type="region of interest" description="Disordered" evidence="1">
    <location>
        <begin position="31"/>
        <end position="71"/>
    </location>
</feature>
<dbReference type="EMBL" id="RDQH01000328">
    <property type="protein sequence ID" value="RXI05598.1"/>
    <property type="molecule type" value="Genomic_DNA"/>
</dbReference>
<evidence type="ECO:0000256" key="1">
    <source>
        <dbReference type="SAM" id="MobiDB-lite"/>
    </source>
</evidence>
<keyword evidence="2" id="KW-0472">Membrane</keyword>
<organism evidence="3 4">
    <name type="scientific">Malus domestica</name>
    <name type="common">Apple</name>
    <name type="synonym">Pyrus malus</name>
    <dbReference type="NCBI Taxonomy" id="3750"/>
    <lineage>
        <taxon>Eukaryota</taxon>
        <taxon>Viridiplantae</taxon>
        <taxon>Streptophyta</taxon>
        <taxon>Embryophyta</taxon>
        <taxon>Tracheophyta</taxon>
        <taxon>Spermatophyta</taxon>
        <taxon>Magnoliopsida</taxon>
        <taxon>eudicotyledons</taxon>
        <taxon>Gunneridae</taxon>
        <taxon>Pentapetalae</taxon>
        <taxon>rosids</taxon>
        <taxon>fabids</taxon>
        <taxon>Rosales</taxon>
        <taxon>Rosaceae</taxon>
        <taxon>Amygdaloideae</taxon>
        <taxon>Maleae</taxon>
        <taxon>Malus</taxon>
    </lineage>
</organism>
<evidence type="ECO:0000256" key="2">
    <source>
        <dbReference type="SAM" id="Phobius"/>
    </source>
</evidence>
<name>A0A498KDH0_MALDO</name>